<evidence type="ECO:0000256" key="7">
    <source>
        <dbReference type="SAM" id="SignalP"/>
    </source>
</evidence>
<comment type="caution">
    <text evidence="9">The sequence shown here is derived from an EMBL/GenBank/DDBJ whole genome shotgun (WGS) entry which is preliminary data.</text>
</comment>
<dbReference type="SMART" id="SM00155">
    <property type="entry name" value="PLDc"/>
    <property type="match status" value="1"/>
</dbReference>
<feature type="domain" description="PLD phosphodiesterase" evidence="8">
    <location>
        <begin position="112"/>
        <end position="139"/>
    </location>
</feature>
<sequence>MQCHSWFRPFALAALLGLPAVSLAAPGVEVGFSPEGSAQSMVLQLIGSANTSIRMMAYSFTAPDIMQALVAARARGVDVRVVIDKKRNQGKASQSAMAYVASHGVQLRIDDHYNIQHDKVIIVDGKTVETGSFNYAPSAETENSENVLVLRDLPDITRQYMAHWQSRWDLGVPYTPQ</sequence>
<evidence type="ECO:0000256" key="4">
    <source>
        <dbReference type="ARBA" id="ARBA00022801"/>
    </source>
</evidence>
<evidence type="ECO:0000259" key="8">
    <source>
        <dbReference type="PROSITE" id="PS50035"/>
    </source>
</evidence>
<dbReference type="InterPro" id="IPR025202">
    <property type="entry name" value="PLD-like_dom"/>
</dbReference>
<keyword evidence="10" id="KW-1185">Reference proteome</keyword>
<name>A0ABS2BIL1_9NEIS</name>
<dbReference type="PANTHER" id="PTHR43856">
    <property type="entry name" value="CARDIOLIPIN HYDROLASE"/>
    <property type="match status" value="1"/>
</dbReference>
<dbReference type="Gene3D" id="3.30.870.10">
    <property type="entry name" value="Endonuclease Chain A"/>
    <property type="match status" value="1"/>
</dbReference>
<dbReference type="CDD" id="cd09170">
    <property type="entry name" value="PLDc_Nuc"/>
    <property type="match status" value="1"/>
</dbReference>
<evidence type="ECO:0000256" key="2">
    <source>
        <dbReference type="ARBA" id="ARBA00008664"/>
    </source>
</evidence>
<dbReference type="Proteomes" id="UP000809431">
    <property type="component" value="Unassembled WGS sequence"/>
</dbReference>
<dbReference type="InterPro" id="IPR051406">
    <property type="entry name" value="PLD_domain"/>
</dbReference>
<reference evidence="9 10" key="1">
    <citation type="submission" date="2021-01" db="EMBL/GenBank/DDBJ databases">
        <title>Draft Genome Sequence and Polyhydroxyalkanoate Biosynthetic Potential of Jeongeupia naejangsanensis Type Strain DSM 24253.</title>
        <authorList>
            <person name="Turrini P."/>
            <person name="Artuso I."/>
            <person name="Lugli G.A."/>
            <person name="Frangipani E."/>
            <person name="Ventura M."/>
            <person name="Visca P."/>
        </authorList>
    </citation>
    <scope>NUCLEOTIDE SEQUENCE [LARGE SCALE GENOMIC DNA]</scope>
    <source>
        <strain evidence="9 10">DSM 24253</strain>
    </source>
</reference>
<dbReference type="PROSITE" id="PS50035">
    <property type="entry name" value="PLD"/>
    <property type="match status" value="1"/>
</dbReference>
<dbReference type="RefSeq" id="WP_203537108.1">
    <property type="nucleotide sequence ID" value="NZ_JAESND010000002.1"/>
</dbReference>
<evidence type="ECO:0000256" key="5">
    <source>
        <dbReference type="ARBA" id="ARBA00022963"/>
    </source>
</evidence>
<dbReference type="EC" id="3.1.4.4" evidence="3"/>
<evidence type="ECO:0000313" key="9">
    <source>
        <dbReference type="EMBL" id="MBM3115441.1"/>
    </source>
</evidence>
<keyword evidence="6" id="KW-0443">Lipid metabolism</keyword>
<comment type="catalytic activity">
    <reaction evidence="1">
        <text>a 1,2-diacyl-sn-glycero-3-phosphocholine + H2O = a 1,2-diacyl-sn-glycero-3-phosphate + choline + H(+)</text>
        <dbReference type="Rhea" id="RHEA:14445"/>
        <dbReference type="ChEBI" id="CHEBI:15354"/>
        <dbReference type="ChEBI" id="CHEBI:15377"/>
        <dbReference type="ChEBI" id="CHEBI:15378"/>
        <dbReference type="ChEBI" id="CHEBI:57643"/>
        <dbReference type="ChEBI" id="CHEBI:58608"/>
        <dbReference type="EC" id="3.1.4.4"/>
    </reaction>
</comment>
<dbReference type="SUPFAM" id="SSF56024">
    <property type="entry name" value="Phospholipase D/nuclease"/>
    <property type="match status" value="1"/>
</dbReference>
<keyword evidence="5" id="KW-0442">Lipid degradation</keyword>
<feature type="signal peptide" evidence="7">
    <location>
        <begin position="1"/>
        <end position="24"/>
    </location>
</feature>
<evidence type="ECO:0000256" key="3">
    <source>
        <dbReference type="ARBA" id="ARBA00012027"/>
    </source>
</evidence>
<feature type="chain" id="PRO_5046424327" description="phospholipase D" evidence="7">
    <location>
        <begin position="25"/>
        <end position="177"/>
    </location>
</feature>
<evidence type="ECO:0000313" key="10">
    <source>
        <dbReference type="Proteomes" id="UP000809431"/>
    </source>
</evidence>
<dbReference type="PANTHER" id="PTHR43856:SF1">
    <property type="entry name" value="MITOCHONDRIAL CARDIOLIPIN HYDROLASE"/>
    <property type="match status" value="1"/>
</dbReference>
<evidence type="ECO:0000256" key="6">
    <source>
        <dbReference type="ARBA" id="ARBA00023098"/>
    </source>
</evidence>
<dbReference type="EMBL" id="JAESND010000002">
    <property type="protein sequence ID" value="MBM3115441.1"/>
    <property type="molecule type" value="Genomic_DNA"/>
</dbReference>
<gene>
    <name evidence="9" type="ORF">JMJ54_06350</name>
</gene>
<accession>A0ABS2BIL1</accession>
<evidence type="ECO:0000256" key="1">
    <source>
        <dbReference type="ARBA" id="ARBA00000798"/>
    </source>
</evidence>
<comment type="similarity">
    <text evidence="2">Belongs to the phospholipase D family.</text>
</comment>
<keyword evidence="4" id="KW-0378">Hydrolase</keyword>
<dbReference type="InterPro" id="IPR001736">
    <property type="entry name" value="PLipase_D/transphosphatidylase"/>
</dbReference>
<protein>
    <recommendedName>
        <fullName evidence="3">phospholipase D</fullName>
        <ecNumber evidence="3">3.1.4.4</ecNumber>
    </recommendedName>
</protein>
<keyword evidence="7" id="KW-0732">Signal</keyword>
<proteinExistence type="inferred from homology"/>
<organism evidence="9 10">
    <name type="scientific">Jeongeupia naejangsanensis</name>
    <dbReference type="NCBI Taxonomy" id="613195"/>
    <lineage>
        <taxon>Bacteria</taxon>
        <taxon>Pseudomonadati</taxon>
        <taxon>Pseudomonadota</taxon>
        <taxon>Betaproteobacteria</taxon>
        <taxon>Neisseriales</taxon>
        <taxon>Chitinibacteraceae</taxon>
        <taxon>Jeongeupia</taxon>
    </lineage>
</organism>
<dbReference type="Pfam" id="PF13091">
    <property type="entry name" value="PLDc_2"/>
    <property type="match status" value="1"/>
</dbReference>